<organism evidence="3 4">
    <name type="scientific">Rurimicrobium arvi</name>
    <dbReference type="NCBI Taxonomy" id="2049916"/>
    <lineage>
        <taxon>Bacteria</taxon>
        <taxon>Pseudomonadati</taxon>
        <taxon>Bacteroidota</taxon>
        <taxon>Chitinophagia</taxon>
        <taxon>Chitinophagales</taxon>
        <taxon>Chitinophagaceae</taxon>
        <taxon>Rurimicrobium</taxon>
    </lineage>
</organism>
<dbReference type="RefSeq" id="WP_344827348.1">
    <property type="nucleotide sequence ID" value="NZ_BAABEZ010000022.1"/>
</dbReference>
<feature type="region of interest" description="Disordered" evidence="1">
    <location>
        <begin position="157"/>
        <end position="184"/>
    </location>
</feature>
<feature type="compositionally biased region" description="Acidic residues" evidence="1">
    <location>
        <begin position="168"/>
        <end position="184"/>
    </location>
</feature>
<dbReference type="EMBL" id="BAABEZ010000022">
    <property type="protein sequence ID" value="GAA4457254.1"/>
    <property type="molecule type" value="Genomic_DNA"/>
</dbReference>
<sequence>MPLLKFRIYWEEDDLIYRDIDILSSQTFMDFHQAILKAYDFDGKHSARFFESNDRWERLRIFSSEVLSNKKGAAELSMVKTPVSALVSVPDQKFIYEYDPAKKWTFLVELIGVSNDVDPKRSYPTCTRKEGMAPMQYKPGGGSGMLMEIEEKYDLGEDEMAEGFGSEGDSEEGGSEESYSESDF</sequence>
<comment type="caution">
    <text evidence="3">The sequence shown here is derived from an EMBL/GenBank/DDBJ whole genome shotgun (WGS) entry which is preliminary data.</text>
</comment>
<keyword evidence="4" id="KW-1185">Reference proteome</keyword>
<feature type="domain" description="Plasmid pRiA4b Orf3-like" evidence="2">
    <location>
        <begin position="12"/>
        <end position="136"/>
    </location>
</feature>
<dbReference type="InterPro" id="IPR024047">
    <property type="entry name" value="MM3350-like_sf"/>
</dbReference>
<name>A0ABP8MZU9_9BACT</name>
<reference evidence="4" key="1">
    <citation type="journal article" date="2019" name="Int. J. Syst. Evol. Microbiol.">
        <title>The Global Catalogue of Microorganisms (GCM) 10K type strain sequencing project: providing services to taxonomists for standard genome sequencing and annotation.</title>
        <authorList>
            <consortium name="The Broad Institute Genomics Platform"/>
            <consortium name="The Broad Institute Genome Sequencing Center for Infectious Disease"/>
            <person name="Wu L."/>
            <person name="Ma J."/>
        </authorList>
    </citation>
    <scope>NUCLEOTIDE SEQUENCE [LARGE SCALE GENOMIC DNA]</scope>
    <source>
        <strain evidence="4">JCM 31921</strain>
    </source>
</reference>
<evidence type="ECO:0000259" key="2">
    <source>
        <dbReference type="Pfam" id="PF07929"/>
    </source>
</evidence>
<dbReference type="InterPro" id="IPR012912">
    <property type="entry name" value="Plasmid_pRiA4b_Orf3-like"/>
</dbReference>
<dbReference type="Proteomes" id="UP001501410">
    <property type="component" value="Unassembled WGS sequence"/>
</dbReference>
<dbReference type="Pfam" id="PF07929">
    <property type="entry name" value="PRiA4_ORF3"/>
    <property type="match status" value="1"/>
</dbReference>
<proteinExistence type="predicted"/>
<accession>A0ABP8MZU9</accession>
<dbReference type="Gene3D" id="3.10.290.30">
    <property type="entry name" value="MM3350-like"/>
    <property type="match status" value="1"/>
</dbReference>
<evidence type="ECO:0000256" key="1">
    <source>
        <dbReference type="SAM" id="MobiDB-lite"/>
    </source>
</evidence>
<feature type="region of interest" description="Disordered" evidence="1">
    <location>
        <begin position="124"/>
        <end position="143"/>
    </location>
</feature>
<dbReference type="SUPFAM" id="SSF159941">
    <property type="entry name" value="MM3350-like"/>
    <property type="match status" value="1"/>
</dbReference>
<evidence type="ECO:0000313" key="3">
    <source>
        <dbReference type="EMBL" id="GAA4457254.1"/>
    </source>
</evidence>
<evidence type="ECO:0000313" key="4">
    <source>
        <dbReference type="Proteomes" id="UP001501410"/>
    </source>
</evidence>
<gene>
    <name evidence="3" type="ORF">GCM10023092_23840</name>
</gene>
<protein>
    <recommendedName>
        <fullName evidence="2">Plasmid pRiA4b Orf3-like domain-containing protein</fullName>
    </recommendedName>
</protein>